<protein>
    <recommendedName>
        <fullName evidence="7 17">Phosphoenolpyruvate-protein phosphotransferase</fullName>
        <ecNumber evidence="6 17">2.7.3.9</ecNumber>
    </recommendedName>
    <alternativeName>
        <fullName evidence="16 17">Phosphotransferase system, enzyme I</fullName>
    </alternativeName>
</protein>
<dbReference type="AlphaFoldDB" id="A0A8J6LJM1"/>
<evidence type="ECO:0000256" key="19">
    <source>
        <dbReference type="PIRSR" id="PIRSR000732-2"/>
    </source>
</evidence>
<dbReference type="InterPro" id="IPR024692">
    <property type="entry name" value="PTS_EI"/>
</dbReference>
<comment type="subcellular location">
    <subcellularLocation>
        <location evidence="4 17">Cytoplasm</location>
    </subcellularLocation>
</comment>
<dbReference type="PROSITE" id="PS00742">
    <property type="entry name" value="PEP_ENZYMES_2"/>
    <property type="match status" value="1"/>
</dbReference>
<comment type="caution">
    <text evidence="24">The sequence shown here is derived from an EMBL/GenBank/DDBJ whole genome shotgun (WGS) entry which is preliminary data.</text>
</comment>
<evidence type="ECO:0000256" key="8">
    <source>
        <dbReference type="ARBA" id="ARBA00022448"/>
    </source>
</evidence>
<comment type="similarity">
    <text evidence="5 17">Belongs to the PEP-utilizing enzyme family.</text>
</comment>
<dbReference type="PROSITE" id="PS00370">
    <property type="entry name" value="PEP_ENZYMES_PHOS_SITE"/>
    <property type="match status" value="1"/>
</dbReference>
<keyword evidence="8 17" id="KW-0813">Transport</keyword>
<dbReference type="Pfam" id="PF02896">
    <property type="entry name" value="PEP-utilizers_C"/>
    <property type="match status" value="1"/>
</dbReference>
<dbReference type="InterPro" id="IPR006318">
    <property type="entry name" value="PTS_EI-like"/>
</dbReference>
<evidence type="ECO:0000259" key="21">
    <source>
        <dbReference type="Pfam" id="PF00391"/>
    </source>
</evidence>
<feature type="binding site" evidence="19">
    <location>
        <position position="293"/>
    </location>
    <ligand>
        <name>phosphoenolpyruvate</name>
        <dbReference type="ChEBI" id="CHEBI:58702"/>
    </ligand>
</feature>
<evidence type="ECO:0000259" key="22">
    <source>
        <dbReference type="Pfam" id="PF02896"/>
    </source>
</evidence>
<dbReference type="SUPFAM" id="SSF47831">
    <property type="entry name" value="Enzyme I of the PEP:sugar phosphotransferase system HPr-binding (sub)domain"/>
    <property type="match status" value="1"/>
</dbReference>
<organism evidence="24 25">
    <name type="scientific">Capillibacterium thermochitinicola</name>
    <dbReference type="NCBI Taxonomy" id="2699427"/>
    <lineage>
        <taxon>Bacteria</taxon>
        <taxon>Bacillati</taxon>
        <taxon>Bacillota</taxon>
        <taxon>Capillibacterium</taxon>
    </lineage>
</organism>
<sequence length="575" mass="63487">MYKGIPASSGIAICPALVLPKKQFQLEKRTIQDVAAEKERFHQALAATKTRIDGFIEAARAQEQTESAQIFKAHRLFLEDPELISRVENQITQEKVNAEFALETTVNFYLDILAKSNNAYFRERATDLRDVANHILQFLAVNGPQIPQIKEDCIIVTDELTPSDTALLPLDKVQGFVTEVGGPTSHTAIIARSLELPAVVGVKKITPSVQSGDLIIIDGEQGLVLVNPDPDTVEGYRQRQEAFLRQKKELFSLKGLAARTKNGQTIKLLANIGGPWELPKALEYGADGIGLYRTEYLFLNRETLPTEEEQFQAYKEVLAKMEGKPVVIRTIDIGGDKNMPALNLEPEMNPFLGCRGIRFCLKNKALFTTQLRALYRASVHGQLKIMFPMISSLEEFRAAVKCAEEVRAELIAEGHSVSGRVPIGIMVEVPSAAIITDLFAKEVDFVSIGTNDLIQYTLAVDRMNKQISHLYSPFHPAVLRLIKLVIDQARKGRIEVSMCGEMAGDPRFTSLLIGLGLESFSMSPSALLAVKKQIRALKNSTAKALAKKVLALSTAEQIRAALEDKEERSDSSCGS</sequence>
<dbReference type="PANTHER" id="PTHR46244">
    <property type="entry name" value="PHOSPHOENOLPYRUVATE-PROTEIN PHOSPHOTRANSFERASE"/>
    <property type="match status" value="1"/>
</dbReference>
<dbReference type="InterPro" id="IPR036618">
    <property type="entry name" value="PtsI_HPr-bd_sf"/>
</dbReference>
<evidence type="ECO:0000256" key="1">
    <source>
        <dbReference type="ARBA" id="ARBA00000683"/>
    </source>
</evidence>
<evidence type="ECO:0000313" key="24">
    <source>
        <dbReference type="EMBL" id="MBA2133880.1"/>
    </source>
</evidence>
<dbReference type="EMBL" id="JAAKDE010000025">
    <property type="protein sequence ID" value="MBA2133880.1"/>
    <property type="molecule type" value="Genomic_DNA"/>
</dbReference>
<evidence type="ECO:0000256" key="12">
    <source>
        <dbReference type="ARBA" id="ARBA00022683"/>
    </source>
</evidence>
<dbReference type="EC" id="2.7.3.9" evidence="6 17"/>
<comment type="function">
    <text evidence="3 17">General (non sugar-specific) component of the phosphoenolpyruvate-dependent sugar phosphotransferase system (sugar PTS). This major carbohydrate active-transport system catalyzes the phosphorylation of incoming sugar substrates concomitantly with their translocation across the cell membrane. Enzyme I transfers the phosphoryl group from phosphoenolpyruvate (PEP) to the phosphoryl carrier protein (HPr).</text>
</comment>
<dbReference type="InterPro" id="IPR008279">
    <property type="entry name" value="PEP-util_enz_mobile_dom"/>
</dbReference>
<dbReference type="Pfam" id="PF00391">
    <property type="entry name" value="PEP-utilizers"/>
    <property type="match status" value="1"/>
</dbReference>
<gene>
    <name evidence="24" type="primary">ptsP</name>
    <name evidence="24" type="ORF">G5B42_10085</name>
</gene>
<keyword evidence="9 17" id="KW-0963">Cytoplasm</keyword>
<dbReference type="InterPro" id="IPR050499">
    <property type="entry name" value="PEP-utilizing_PTS_enzyme"/>
</dbReference>
<dbReference type="InterPro" id="IPR015813">
    <property type="entry name" value="Pyrv/PenolPyrv_kinase-like_dom"/>
</dbReference>
<dbReference type="InterPro" id="IPR036637">
    <property type="entry name" value="Phosphohistidine_dom_sf"/>
</dbReference>
<evidence type="ECO:0000313" key="25">
    <source>
        <dbReference type="Proteomes" id="UP000657177"/>
    </source>
</evidence>
<dbReference type="Gene3D" id="3.20.20.60">
    <property type="entry name" value="Phosphoenolpyruvate-binding domains"/>
    <property type="match status" value="1"/>
</dbReference>
<feature type="binding site" evidence="20">
    <location>
        <position position="452"/>
    </location>
    <ligand>
        <name>Mg(2+)</name>
        <dbReference type="ChEBI" id="CHEBI:18420"/>
    </ligand>
</feature>
<dbReference type="InterPro" id="IPR040442">
    <property type="entry name" value="Pyrv_kinase-like_dom_sf"/>
</dbReference>
<evidence type="ECO:0000256" key="9">
    <source>
        <dbReference type="ARBA" id="ARBA00022490"/>
    </source>
</evidence>
<feature type="domain" description="PEP-utilising enzyme C-terminal" evidence="22">
    <location>
        <begin position="251"/>
        <end position="537"/>
    </location>
</feature>
<dbReference type="Proteomes" id="UP000657177">
    <property type="component" value="Unassembled WGS sequence"/>
</dbReference>
<name>A0A8J6LJM1_9FIRM</name>
<keyword evidence="13 17" id="KW-0479">Metal-binding</keyword>
<evidence type="ECO:0000259" key="23">
    <source>
        <dbReference type="Pfam" id="PF05524"/>
    </source>
</evidence>
<keyword evidence="10 17" id="KW-0762">Sugar transport</keyword>
<evidence type="ECO:0000256" key="5">
    <source>
        <dbReference type="ARBA" id="ARBA00007837"/>
    </source>
</evidence>
<keyword evidence="25" id="KW-1185">Reference proteome</keyword>
<evidence type="ECO:0000256" key="7">
    <source>
        <dbReference type="ARBA" id="ARBA00016544"/>
    </source>
</evidence>
<feature type="binding site" evidence="20">
    <location>
        <position position="428"/>
    </location>
    <ligand>
        <name>Mg(2+)</name>
        <dbReference type="ChEBI" id="CHEBI:18420"/>
    </ligand>
</feature>
<keyword evidence="14 17" id="KW-0418">Kinase</keyword>
<keyword evidence="11 17" id="KW-0808">Transferase</keyword>
<dbReference type="SUPFAM" id="SSF51621">
    <property type="entry name" value="Phosphoenolpyruvate/pyruvate domain"/>
    <property type="match status" value="1"/>
</dbReference>
<keyword evidence="15 17" id="KW-0460">Magnesium</keyword>
<feature type="binding site" evidence="19">
    <location>
        <position position="462"/>
    </location>
    <ligand>
        <name>phosphoenolpyruvate</name>
        <dbReference type="ChEBI" id="CHEBI:58702"/>
    </ligand>
</feature>
<evidence type="ECO:0000256" key="20">
    <source>
        <dbReference type="PIRSR" id="PIRSR000732-3"/>
    </source>
</evidence>
<dbReference type="SUPFAM" id="SSF52009">
    <property type="entry name" value="Phosphohistidine domain"/>
    <property type="match status" value="1"/>
</dbReference>
<feature type="domain" description="Phosphotransferase system enzyme I N-terminal" evidence="23">
    <location>
        <begin position="3"/>
        <end position="124"/>
    </location>
</feature>
<evidence type="ECO:0000256" key="3">
    <source>
        <dbReference type="ARBA" id="ARBA00002728"/>
    </source>
</evidence>
<feature type="binding site" evidence="19">
    <location>
        <position position="329"/>
    </location>
    <ligand>
        <name>phosphoenolpyruvate</name>
        <dbReference type="ChEBI" id="CHEBI:58702"/>
    </ligand>
</feature>
<dbReference type="GO" id="GO:0008965">
    <property type="term" value="F:phosphoenolpyruvate-protein phosphotransferase activity"/>
    <property type="evidence" value="ECO:0007669"/>
    <property type="project" value="UniProtKB-EC"/>
</dbReference>
<evidence type="ECO:0000256" key="6">
    <source>
        <dbReference type="ARBA" id="ARBA00012232"/>
    </source>
</evidence>
<dbReference type="NCBIfam" id="TIGR01417">
    <property type="entry name" value="PTS_I_fam"/>
    <property type="match status" value="1"/>
</dbReference>
<evidence type="ECO:0000256" key="2">
    <source>
        <dbReference type="ARBA" id="ARBA00001946"/>
    </source>
</evidence>
<feature type="binding site" evidence="19">
    <location>
        <begin position="451"/>
        <end position="452"/>
    </location>
    <ligand>
        <name>phosphoenolpyruvate</name>
        <dbReference type="ChEBI" id="CHEBI:58702"/>
    </ligand>
</feature>
<proteinExistence type="inferred from homology"/>
<dbReference type="InterPro" id="IPR023151">
    <property type="entry name" value="PEP_util_CS"/>
</dbReference>
<keyword evidence="12 17" id="KW-0598">Phosphotransferase system</keyword>
<feature type="active site" description="Tele-phosphohistidine intermediate" evidence="18">
    <location>
        <position position="186"/>
    </location>
</feature>
<dbReference type="InterPro" id="IPR008731">
    <property type="entry name" value="PTS_EIN"/>
</dbReference>
<dbReference type="RefSeq" id="WP_181340348.1">
    <property type="nucleotide sequence ID" value="NZ_JAAKDE010000025.1"/>
</dbReference>
<dbReference type="InterPro" id="IPR000121">
    <property type="entry name" value="PEP_util_C"/>
</dbReference>
<comment type="catalytic activity">
    <reaction evidence="1 17">
        <text>L-histidyl-[protein] + phosphoenolpyruvate = N(pros)-phospho-L-histidyl-[protein] + pyruvate</text>
        <dbReference type="Rhea" id="RHEA:23880"/>
        <dbReference type="Rhea" id="RHEA-COMP:9745"/>
        <dbReference type="Rhea" id="RHEA-COMP:9746"/>
        <dbReference type="ChEBI" id="CHEBI:15361"/>
        <dbReference type="ChEBI" id="CHEBI:29979"/>
        <dbReference type="ChEBI" id="CHEBI:58702"/>
        <dbReference type="ChEBI" id="CHEBI:64837"/>
        <dbReference type="EC" id="2.7.3.9"/>
    </reaction>
</comment>
<accession>A0A8J6LJM1</accession>
<evidence type="ECO:0000256" key="10">
    <source>
        <dbReference type="ARBA" id="ARBA00022597"/>
    </source>
</evidence>
<dbReference type="PIRSF" id="PIRSF000732">
    <property type="entry name" value="PTS_enzyme_I"/>
    <property type="match status" value="1"/>
</dbReference>
<dbReference type="GO" id="GO:0046872">
    <property type="term" value="F:metal ion binding"/>
    <property type="evidence" value="ECO:0007669"/>
    <property type="project" value="UniProtKB-KW"/>
</dbReference>
<evidence type="ECO:0000256" key="4">
    <source>
        <dbReference type="ARBA" id="ARBA00004496"/>
    </source>
</evidence>
<evidence type="ECO:0000256" key="13">
    <source>
        <dbReference type="ARBA" id="ARBA00022723"/>
    </source>
</evidence>
<dbReference type="InterPro" id="IPR018274">
    <property type="entry name" value="PEP_util_AS"/>
</dbReference>
<evidence type="ECO:0000256" key="17">
    <source>
        <dbReference type="PIRNR" id="PIRNR000732"/>
    </source>
</evidence>
<dbReference type="GO" id="GO:0016301">
    <property type="term" value="F:kinase activity"/>
    <property type="evidence" value="ECO:0007669"/>
    <property type="project" value="UniProtKB-KW"/>
</dbReference>
<feature type="domain" description="PEP-utilising enzyme mobile" evidence="21">
    <location>
        <begin position="149"/>
        <end position="222"/>
    </location>
</feature>
<dbReference type="Gene3D" id="1.10.274.10">
    <property type="entry name" value="PtsI, HPr-binding domain"/>
    <property type="match status" value="1"/>
</dbReference>
<dbReference type="Pfam" id="PF05524">
    <property type="entry name" value="PEP-utilisers_N"/>
    <property type="match status" value="1"/>
</dbReference>
<dbReference type="Gene3D" id="3.50.30.10">
    <property type="entry name" value="Phosphohistidine domain"/>
    <property type="match status" value="1"/>
</dbReference>
<dbReference type="GO" id="GO:0009401">
    <property type="term" value="P:phosphoenolpyruvate-dependent sugar phosphotransferase system"/>
    <property type="evidence" value="ECO:0007669"/>
    <property type="project" value="UniProtKB-KW"/>
</dbReference>
<dbReference type="PANTHER" id="PTHR46244:SF3">
    <property type="entry name" value="PHOSPHOENOLPYRUVATE-PROTEIN PHOSPHOTRANSFERASE"/>
    <property type="match status" value="1"/>
</dbReference>
<evidence type="ECO:0000256" key="16">
    <source>
        <dbReference type="ARBA" id="ARBA00033235"/>
    </source>
</evidence>
<evidence type="ECO:0000256" key="11">
    <source>
        <dbReference type="ARBA" id="ARBA00022679"/>
    </source>
</evidence>
<dbReference type="GO" id="GO:0005737">
    <property type="term" value="C:cytoplasm"/>
    <property type="evidence" value="ECO:0007669"/>
    <property type="project" value="UniProtKB-SubCell"/>
</dbReference>
<dbReference type="PRINTS" id="PR01736">
    <property type="entry name" value="PHPHTRNFRASE"/>
</dbReference>
<evidence type="ECO:0000256" key="15">
    <source>
        <dbReference type="ARBA" id="ARBA00022842"/>
    </source>
</evidence>
<feature type="active site" description="Proton donor" evidence="18">
    <location>
        <position position="499"/>
    </location>
</feature>
<evidence type="ECO:0000256" key="18">
    <source>
        <dbReference type="PIRSR" id="PIRSR000732-1"/>
    </source>
</evidence>
<evidence type="ECO:0000256" key="14">
    <source>
        <dbReference type="ARBA" id="ARBA00022777"/>
    </source>
</evidence>
<comment type="cofactor">
    <cofactor evidence="2 17 20">
        <name>Mg(2+)</name>
        <dbReference type="ChEBI" id="CHEBI:18420"/>
    </cofactor>
</comment>
<reference evidence="24" key="1">
    <citation type="submission" date="2020-06" db="EMBL/GenBank/DDBJ databases">
        <title>Novel chitinolytic bacterium.</title>
        <authorList>
            <person name="Ungkulpasvich U."/>
            <person name="Kosugi A."/>
            <person name="Uke A."/>
        </authorList>
    </citation>
    <scope>NUCLEOTIDE SEQUENCE</scope>
    <source>
        <strain evidence="24">UUS1-1</strain>
    </source>
</reference>